<comment type="caution">
    <text evidence="3">The sequence shown here is derived from an EMBL/GenBank/DDBJ whole genome shotgun (WGS) entry which is preliminary data.</text>
</comment>
<evidence type="ECO:0000256" key="1">
    <source>
        <dbReference type="ARBA" id="ARBA00022737"/>
    </source>
</evidence>
<dbReference type="PANTHER" id="PTHR47493">
    <property type="entry name" value="OS08G0520200 PROTEIN"/>
    <property type="match status" value="1"/>
</dbReference>
<dbReference type="EMBL" id="JAQIZT010000014">
    <property type="protein sequence ID" value="KAJ6973240.1"/>
    <property type="molecule type" value="Genomic_DNA"/>
</dbReference>
<name>A0AAD6LUB4_9ROSI</name>
<dbReference type="PROSITE" id="PS51375">
    <property type="entry name" value="PPR"/>
    <property type="match status" value="3"/>
</dbReference>
<evidence type="ECO:0000256" key="2">
    <source>
        <dbReference type="PROSITE-ProRule" id="PRU00708"/>
    </source>
</evidence>
<protein>
    <submittedName>
        <fullName evidence="3">Pentatricopeptide repeat-containing protein</fullName>
    </submittedName>
</protein>
<dbReference type="Gene3D" id="1.25.40.10">
    <property type="entry name" value="Tetratricopeptide repeat domain"/>
    <property type="match status" value="3"/>
</dbReference>
<dbReference type="Pfam" id="PF13041">
    <property type="entry name" value="PPR_2"/>
    <property type="match status" value="1"/>
</dbReference>
<dbReference type="PANTHER" id="PTHR47493:SF3">
    <property type="entry name" value="PENTACOTRIPEPTIDE-REPEAT REGION OF PRORP DOMAIN-CONTAINING PROTEIN"/>
    <property type="match status" value="1"/>
</dbReference>
<dbReference type="NCBIfam" id="TIGR00756">
    <property type="entry name" value="PPR"/>
    <property type="match status" value="3"/>
</dbReference>
<dbReference type="Proteomes" id="UP001164929">
    <property type="component" value="Chromosome 14"/>
</dbReference>
<gene>
    <name evidence="3" type="ORF">NC653_033544</name>
</gene>
<feature type="repeat" description="PPR" evidence="2">
    <location>
        <begin position="161"/>
        <end position="195"/>
    </location>
</feature>
<dbReference type="InterPro" id="IPR011990">
    <property type="entry name" value="TPR-like_helical_dom_sf"/>
</dbReference>
<proteinExistence type="predicted"/>
<sequence>MALKFQNNSIPPWTWKFNNFKTLVTTHSLSLAFRHPTAHATICHGQDYSTQHTTLLVDSFHEHKRLKSLLHNLNNNQNPLQLLQQDGDWSKDHFWSVIKFLKLSARSNQILQVFHMWRDVEKTRINEFNYEKIIGLLGEEGLMEDAVTAFMEMKSFGLCLSLEAYNSIIHGYARNGKFDDALFYLNQMNEMNLSPESDTYDGLIEAYGKYRMYDEMVMCLKKMELDGCSPDRYTYNLLIQKFAQGGLLTRMERVYQSMRTKRMKLQSSTLISMLEAYANFGIVEKMEKILRWAWNSKITVKEDLVRKLAGVYIANYMFSRLHDLAVDLTSITGRTDIVWCLHLLSHACLLSRRGMDAVVREMEDAKACWNITVANIILLAYLKMKDFTRLRILLSKLPEIRVEPDIVTFGILFDAEEIGFDGKECLEMWRKMGLLYRRVEMNTDPLALSAFDWKAGHDLLLQYAWRGLCHYRAIFLCRRRGAFARRATLSSFVHYMSITLGNYAPFPPPISLHGNDCQKAHTSHSLHVLPPTHYNF</sequence>
<keyword evidence="4" id="KW-1185">Reference proteome</keyword>
<accession>A0AAD6LUB4</accession>
<reference evidence="3" key="1">
    <citation type="journal article" date="2023" name="Mol. Ecol. Resour.">
        <title>Chromosome-level genome assembly of a triploid poplar Populus alba 'Berolinensis'.</title>
        <authorList>
            <person name="Chen S."/>
            <person name="Yu Y."/>
            <person name="Wang X."/>
            <person name="Wang S."/>
            <person name="Zhang T."/>
            <person name="Zhou Y."/>
            <person name="He R."/>
            <person name="Meng N."/>
            <person name="Wang Y."/>
            <person name="Liu W."/>
            <person name="Liu Z."/>
            <person name="Liu J."/>
            <person name="Guo Q."/>
            <person name="Huang H."/>
            <person name="Sederoff R.R."/>
            <person name="Wang G."/>
            <person name="Qu G."/>
            <person name="Chen S."/>
        </authorList>
    </citation>
    <scope>NUCLEOTIDE SEQUENCE</scope>
    <source>
        <strain evidence="3">SC-2020</strain>
    </source>
</reference>
<dbReference type="AlphaFoldDB" id="A0AAD6LUB4"/>
<dbReference type="Pfam" id="PF01535">
    <property type="entry name" value="PPR"/>
    <property type="match status" value="2"/>
</dbReference>
<organism evidence="3 4">
    <name type="scientific">Populus alba x Populus x berolinensis</name>
    <dbReference type="NCBI Taxonomy" id="444605"/>
    <lineage>
        <taxon>Eukaryota</taxon>
        <taxon>Viridiplantae</taxon>
        <taxon>Streptophyta</taxon>
        <taxon>Embryophyta</taxon>
        <taxon>Tracheophyta</taxon>
        <taxon>Spermatophyta</taxon>
        <taxon>Magnoliopsida</taxon>
        <taxon>eudicotyledons</taxon>
        <taxon>Gunneridae</taxon>
        <taxon>Pentapetalae</taxon>
        <taxon>rosids</taxon>
        <taxon>fabids</taxon>
        <taxon>Malpighiales</taxon>
        <taxon>Salicaceae</taxon>
        <taxon>Saliceae</taxon>
        <taxon>Populus</taxon>
    </lineage>
</organism>
<evidence type="ECO:0000313" key="3">
    <source>
        <dbReference type="EMBL" id="KAJ6973240.1"/>
    </source>
</evidence>
<keyword evidence="1" id="KW-0677">Repeat</keyword>
<feature type="repeat" description="PPR" evidence="2">
    <location>
        <begin position="196"/>
        <end position="230"/>
    </location>
</feature>
<dbReference type="InterPro" id="IPR002885">
    <property type="entry name" value="PPR_rpt"/>
</dbReference>
<feature type="repeat" description="PPR" evidence="2">
    <location>
        <begin position="231"/>
        <end position="265"/>
    </location>
</feature>
<evidence type="ECO:0000313" key="4">
    <source>
        <dbReference type="Proteomes" id="UP001164929"/>
    </source>
</evidence>